<dbReference type="Gene3D" id="3.40.525.10">
    <property type="entry name" value="CRAL-TRIO lipid binding domain"/>
    <property type="match status" value="1"/>
</dbReference>
<dbReference type="InterPro" id="IPR001251">
    <property type="entry name" value="CRAL-TRIO_dom"/>
</dbReference>
<reference evidence="4" key="1">
    <citation type="submission" date="2021-03" db="EMBL/GenBank/DDBJ databases">
        <title>Chromosome level genome of the anhydrobiotic midge Polypedilum vanderplanki.</title>
        <authorList>
            <person name="Yoshida Y."/>
            <person name="Kikawada T."/>
            <person name="Gusev O."/>
        </authorList>
    </citation>
    <scope>NUCLEOTIDE SEQUENCE</scope>
    <source>
        <strain evidence="4">NIAS01</strain>
        <tissue evidence="4">Whole body or cell culture</tissue>
    </source>
</reference>
<dbReference type="InterPro" id="IPR036598">
    <property type="entry name" value="GOLD_dom_sf"/>
</dbReference>
<dbReference type="InterPro" id="IPR011074">
    <property type="entry name" value="CRAL/TRIO_N_dom"/>
</dbReference>
<dbReference type="CDD" id="cd00170">
    <property type="entry name" value="SEC14"/>
    <property type="match status" value="1"/>
</dbReference>
<dbReference type="SUPFAM" id="SSF46938">
    <property type="entry name" value="CRAL/TRIO N-terminal domain"/>
    <property type="match status" value="1"/>
</dbReference>
<protein>
    <submittedName>
        <fullName evidence="4">Uncharacterized protein</fullName>
    </submittedName>
</protein>
<feature type="domain" description="PRELI/MSF1" evidence="3">
    <location>
        <begin position="85"/>
        <end position="256"/>
    </location>
</feature>
<dbReference type="PROSITE" id="PS50904">
    <property type="entry name" value="PRELI_MSF1"/>
    <property type="match status" value="1"/>
</dbReference>
<dbReference type="InterPro" id="IPR036273">
    <property type="entry name" value="CRAL/TRIO_N_dom_sf"/>
</dbReference>
<dbReference type="InterPro" id="IPR051064">
    <property type="entry name" value="SEC14/CRAL-TRIO_domain"/>
</dbReference>
<sequence length="740" mass="86342">MADEFSNEEFCTGLFDGFLFAGLNRDNVSKHIMKLLWYVHGKINRVRLNTVLKAIEPDYPNELYDSLVKKIDLVPEKKSQYKMPEEFQSSVRTYKYPFELVMKAYERRFPTCPEFMPIVLETTIIEDETDGPKRRTKRRCKLRVDAPYLFKKIIGIESALFIQENFLDLKERKLTIEATNETFSSRIKIFEKCRYYVHPENEDWTCFDQSANIEITNFFGFEHQMEKVGMKQYTQMTLKGKEIIEHFVNQLKDEGITHVDRWCDPEGTESETSKKDDALDVNEGVKEQNRLNADYIKNFLGELTPHQESRLLQMRKKLEDQNLEKIPDYPTLLRFLRARDFSIEKSTAMLIESLKWRKEHDVDNLLKNYREPHVVVKYFPGEWINSMTDNEQRPLYVIKLGNMDVKGLLKSIGEEGLLKLTLYICEQGLNKMKELTEKHGKPIWQWCLLVDCMNLSMRHLWRPGLASFLRIIETVEKNYPETMGRVLIVRAPRVFPILWTIVSAFIDENTRNKFLFFEDTAHGLNHFIPKMPSDFLTTSDKTLIHNGGIVPKQLYKTDSIEEPDHGNDNGADDETDGDDVTQTTIKLNEHNIYQNVKLQPGQFYEIVIKNDDKKAVLTWDYESTKTEILFTIYETSGDISDITLSNDDDFSSIFDVAGMKENVNYKKKEETITSRAKESIQGSIEMEKATYILQWMNPLASENSTRLMYFYEILSSANYRGSMTSLQSASLSAISLHSNR</sequence>
<evidence type="ECO:0000313" key="5">
    <source>
        <dbReference type="Proteomes" id="UP001107558"/>
    </source>
</evidence>
<evidence type="ECO:0000256" key="1">
    <source>
        <dbReference type="SAM" id="MobiDB-lite"/>
    </source>
</evidence>
<dbReference type="AlphaFoldDB" id="A0A9J6CRM6"/>
<keyword evidence="5" id="KW-1185">Reference proteome</keyword>
<name>A0A9J6CRM6_POLVA</name>
<organism evidence="4 5">
    <name type="scientific">Polypedilum vanderplanki</name>
    <name type="common">Sleeping chironomid midge</name>
    <dbReference type="NCBI Taxonomy" id="319348"/>
    <lineage>
        <taxon>Eukaryota</taxon>
        <taxon>Metazoa</taxon>
        <taxon>Ecdysozoa</taxon>
        <taxon>Arthropoda</taxon>
        <taxon>Hexapoda</taxon>
        <taxon>Insecta</taxon>
        <taxon>Pterygota</taxon>
        <taxon>Neoptera</taxon>
        <taxon>Endopterygota</taxon>
        <taxon>Diptera</taxon>
        <taxon>Nematocera</taxon>
        <taxon>Chironomoidea</taxon>
        <taxon>Chironomidae</taxon>
        <taxon>Chironominae</taxon>
        <taxon>Polypedilum</taxon>
        <taxon>Polypedilum</taxon>
    </lineage>
</organism>
<dbReference type="PROSITE" id="PS50191">
    <property type="entry name" value="CRAL_TRIO"/>
    <property type="match status" value="1"/>
</dbReference>
<dbReference type="Pfam" id="PF00650">
    <property type="entry name" value="CRAL_TRIO"/>
    <property type="match status" value="1"/>
</dbReference>
<dbReference type="SUPFAM" id="SSF52087">
    <property type="entry name" value="CRAL/TRIO domain"/>
    <property type="match status" value="1"/>
</dbReference>
<evidence type="ECO:0000259" key="2">
    <source>
        <dbReference type="PROSITE" id="PS50191"/>
    </source>
</evidence>
<gene>
    <name evidence="4" type="ORF">PVAND_013740</name>
</gene>
<dbReference type="OrthoDB" id="30289at2759"/>
<comment type="caution">
    <text evidence="4">The sequence shown here is derived from an EMBL/GenBank/DDBJ whole genome shotgun (WGS) entry which is preliminary data.</text>
</comment>
<dbReference type="InterPro" id="IPR006797">
    <property type="entry name" value="PRELI/MSF1_dom"/>
</dbReference>
<dbReference type="PANTHER" id="PTHR23324:SF66">
    <property type="entry name" value="PROTEIN REAL-TIME"/>
    <property type="match status" value="1"/>
</dbReference>
<evidence type="ECO:0000259" key="3">
    <source>
        <dbReference type="PROSITE" id="PS50904"/>
    </source>
</evidence>
<dbReference type="InterPro" id="IPR036865">
    <property type="entry name" value="CRAL-TRIO_dom_sf"/>
</dbReference>
<dbReference type="SMART" id="SM00516">
    <property type="entry name" value="SEC14"/>
    <property type="match status" value="1"/>
</dbReference>
<dbReference type="SUPFAM" id="SSF101576">
    <property type="entry name" value="Supernatant protein factor (SPF), C-terminal domain"/>
    <property type="match status" value="1"/>
</dbReference>
<feature type="region of interest" description="Disordered" evidence="1">
    <location>
        <begin position="559"/>
        <end position="579"/>
    </location>
</feature>
<dbReference type="GO" id="GO:0005737">
    <property type="term" value="C:cytoplasm"/>
    <property type="evidence" value="ECO:0007669"/>
    <property type="project" value="TreeGrafter"/>
</dbReference>
<proteinExistence type="predicted"/>
<dbReference type="SMART" id="SM01100">
    <property type="entry name" value="CRAL_TRIO_N"/>
    <property type="match status" value="1"/>
</dbReference>
<dbReference type="Gene3D" id="2.60.120.680">
    <property type="entry name" value="GOLD domain"/>
    <property type="match status" value="1"/>
</dbReference>
<feature type="compositionally biased region" description="Acidic residues" evidence="1">
    <location>
        <begin position="570"/>
        <end position="579"/>
    </location>
</feature>
<dbReference type="Pfam" id="PF03765">
    <property type="entry name" value="CRAL_TRIO_N"/>
    <property type="match status" value="1"/>
</dbReference>
<feature type="domain" description="CRAL-TRIO" evidence="2">
    <location>
        <begin position="371"/>
        <end position="562"/>
    </location>
</feature>
<dbReference type="Pfam" id="PF04707">
    <property type="entry name" value="PRELI"/>
    <property type="match status" value="1"/>
</dbReference>
<dbReference type="EMBL" id="JADBJN010000001">
    <property type="protein sequence ID" value="KAG5684511.1"/>
    <property type="molecule type" value="Genomic_DNA"/>
</dbReference>
<evidence type="ECO:0000313" key="4">
    <source>
        <dbReference type="EMBL" id="KAG5684511.1"/>
    </source>
</evidence>
<dbReference type="Proteomes" id="UP001107558">
    <property type="component" value="Chromosome 1"/>
</dbReference>
<dbReference type="PANTHER" id="PTHR23324">
    <property type="entry name" value="SEC14 RELATED PROTEIN"/>
    <property type="match status" value="1"/>
</dbReference>
<accession>A0A9J6CRM6</accession>